<evidence type="ECO:0000256" key="5">
    <source>
        <dbReference type="ARBA" id="ARBA00022729"/>
    </source>
</evidence>
<gene>
    <name evidence="11" type="ORF">JFN94_06845</name>
</gene>
<evidence type="ECO:0000256" key="3">
    <source>
        <dbReference type="ARBA" id="ARBA00022452"/>
    </source>
</evidence>
<dbReference type="AlphaFoldDB" id="A0A7T7AIQ0"/>
<dbReference type="PANTHER" id="PTHR30203:SF20">
    <property type="entry name" value="MULTIDRUG RESISTANCE OUTER MEMBRANE PROTEIN MDTP-RELATED"/>
    <property type="match status" value="1"/>
</dbReference>
<comment type="similarity">
    <text evidence="2 9">Belongs to the outer membrane factor (OMF) (TC 1.B.17) family.</text>
</comment>
<protein>
    <submittedName>
        <fullName evidence="11">Efflux transporter outer membrane subunit</fullName>
    </submittedName>
</protein>
<reference evidence="11 12" key="1">
    <citation type="submission" date="2020-12" db="EMBL/GenBank/DDBJ databases">
        <title>Complete genome sequence of Burkholderia anthina BJQ0011.</title>
        <authorList>
            <person name="Xu Y."/>
        </authorList>
    </citation>
    <scope>NUCLEOTIDE SEQUENCE [LARGE SCALE GENOMIC DNA]</scope>
    <source>
        <strain evidence="11 12">BJQ0011</strain>
    </source>
</reference>
<evidence type="ECO:0000256" key="10">
    <source>
        <dbReference type="SAM" id="Coils"/>
    </source>
</evidence>
<dbReference type="GO" id="GO:0005886">
    <property type="term" value="C:plasma membrane"/>
    <property type="evidence" value="ECO:0007669"/>
    <property type="project" value="UniProtKB-SubCell"/>
</dbReference>
<evidence type="ECO:0000256" key="6">
    <source>
        <dbReference type="ARBA" id="ARBA00023136"/>
    </source>
</evidence>
<evidence type="ECO:0000256" key="9">
    <source>
        <dbReference type="RuleBase" id="RU362097"/>
    </source>
</evidence>
<dbReference type="PROSITE" id="PS51257">
    <property type="entry name" value="PROKAR_LIPOPROTEIN"/>
    <property type="match status" value="1"/>
</dbReference>
<evidence type="ECO:0000256" key="2">
    <source>
        <dbReference type="ARBA" id="ARBA00007613"/>
    </source>
</evidence>
<evidence type="ECO:0000313" key="11">
    <source>
        <dbReference type="EMBL" id="QQK03872.1"/>
    </source>
</evidence>
<evidence type="ECO:0000256" key="4">
    <source>
        <dbReference type="ARBA" id="ARBA00022692"/>
    </source>
</evidence>
<organism evidence="11 12">
    <name type="scientific">Burkholderia anthina</name>
    <dbReference type="NCBI Taxonomy" id="179879"/>
    <lineage>
        <taxon>Bacteria</taxon>
        <taxon>Pseudomonadati</taxon>
        <taxon>Pseudomonadota</taxon>
        <taxon>Betaproteobacteria</taxon>
        <taxon>Burkholderiales</taxon>
        <taxon>Burkholderiaceae</taxon>
        <taxon>Burkholderia</taxon>
        <taxon>Burkholderia cepacia complex</taxon>
    </lineage>
</organism>
<dbReference type="EMBL" id="CP066769">
    <property type="protein sequence ID" value="QQK03872.1"/>
    <property type="molecule type" value="Genomic_DNA"/>
</dbReference>
<dbReference type="KEGG" id="bann:JFN94_06845"/>
<feature type="coiled-coil region" evidence="10">
    <location>
        <begin position="237"/>
        <end position="271"/>
    </location>
</feature>
<dbReference type="NCBIfam" id="TIGR01845">
    <property type="entry name" value="outer_NodT"/>
    <property type="match status" value="1"/>
</dbReference>
<dbReference type="InterPro" id="IPR003423">
    <property type="entry name" value="OMP_efflux"/>
</dbReference>
<dbReference type="Pfam" id="PF02321">
    <property type="entry name" value="OEP"/>
    <property type="match status" value="2"/>
</dbReference>
<dbReference type="GO" id="GO:0015562">
    <property type="term" value="F:efflux transmembrane transporter activity"/>
    <property type="evidence" value="ECO:0007669"/>
    <property type="project" value="InterPro"/>
</dbReference>
<keyword evidence="5" id="KW-0732">Signal</keyword>
<keyword evidence="4 9" id="KW-0812">Transmembrane</keyword>
<accession>A0A7T7AIQ0</accession>
<dbReference type="SUPFAM" id="SSF56954">
    <property type="entry name" value="Outer membrane efflux proteins (OEP)"/>
    <property type="match status" value="1"/>
</dbReference>
<dbReference type="Gene3D" id="1.20.1600.10">
    <property type="entry name" value="Outer membrane efflux proteins (OEP)"/>
    <property type="match status" value="1"/>
</dbReference>
<evidence type="ECO:0000256" key="1">
    <source>
        <dbReference type="ARBA" id="ARBA00004370"/>
    </source>
</evidence>
<keyword evidence="6 9" id="KW-0472">Membrane</keyword>
<evidence type="ECO:0000313" key="12">
    <source>
        <dbReference type="Proteomes" id="UP000596205"/>
    </source>
</evidence>
<keyword evidence="3 9" id="KW-1134">Transmembrane beta strand</keyword>
<dbReference type="Gene3D" id="2.20.200.10">
    <property type="entry name" value="Outer membrane efflux proteins (OEP)"/>
    <property type="match status" value="1"/>
</dbReference>
<proteinExistence type="inferred from homology"/>
<dbReference type="RefSeq" id="WP_175751194.1">
    <property type="nucleotide sequence ID" value="NZ_CADETT010000015.1"/>
</dbReference>
<name>A0A7T7AIQ0_9BURK</name>
<dbReference type="Proteomes" id="UP000596205">
    <property type="component" value="Chromosome 1"/>
</dbReference>
<keyword evidence="10" id="KW-0175">Coiled coil</keyword>
<keyword evidence="7 9" id="KW-0564">Palmitate</keyword>
<dbReference type="InterPro" id="IPR010131">
    <property type="entry name" value="MdtP/NodT-like"/>
</dbReference>
<comment type="subcellular location">
    <subcellularLocation>
        <location evidence="9">Cell membrane</location>
        <topology evidence="9">Lipid-anchor</topology>
    </subcellularLocation>
    <subcellularLocation>
        <location evidence="1">Membrane</location>
    </subcellularLocation>
</comment>
<evidence type="ECO:0000256" key="8">
    <source>
        <dbReference type="ARBA" id="ARBA00023288"/>
    </source>
</evidence>
<keyword evidence="8 9" id="KW-0449">Lipoprotein</keyword>
<evidence type="ECO:0000256" key="7">
    <source>
        <dbReference type="ARBA" id="ARBA00023139"/>
    </source>
</evidence>
<dbReference type="PANTHER" id="PTHR30203">
    <property type="entry name" value="OUTER MEMBRANE CATION EFFLUX PROTEIN"/>
    <property type="match status" value="1"/>
</dbReference>
<sequence>MMPARNPKRRAAAGSLHPRAARGIAALAVLWLGACAQTGGIAPRATLVDAATVASGLPASASQASWPHDDWWRAWRDPQLDTLVADAVAGSPALRVAQARIDRYAELARIAGASRYPSVSASGDFGRTRFARFASPSPPGGNTVWNNSVGTDLGYPLDLWGKHRAEREGALDSTLAAAADARVARLTLETAVVRTYVTFAKTFDQRDVALATRKRQQDVVAIIEHRYRAGLASRFEITQANTQVATTRAQIEELDRQIAVLRNELAVLTGRGPGAGAAPTRPALRLDVPVALPANLPADLVGHRPDISAARWRVEAMAKGIHAAHADFYPNIDLIASAGLASAAFGGFFTFINNDAMTHGFGAAVSLPIFDGGARQGRYGVAVADYDLAVETYNEAVLAAFRDVADQVVSLQSLAQQQVDIAAANASAQRAFDYATQGYRAGLTDYLNVLSTQTELLQAQQALANVRAARLDAWAQLMAALGGGVEPTGDEVARPPQGASDVR</sequence>